<comment type="caution">
    <text evidence="2">The sequence shown here is derived from an EMBL/GenBank/DDBJ whole genome shotgun (WGS) entry which is preliminary data.</text>
</comment>
<evidence type="ECO:0000259" key="1">
    <source>
        <dbReference type="PROSITE" id="PS51742"/>
    </source>
</evidence>
<reference evidence="2" key="1">
    <citation type="submission" date="2019-08" db="EMBL/GenBank/DDBJ databases">
        <authorList>
            <person name="Kucharzyk K."/>
            <person name="Murdoch R.W."/>
            <person name="Higgins S."/>
            <person name="Loffler F."/>
        </authorList>
    </citation>
    <scope>NUCLEOTIDE SEQUENCE</scope>
</reference>
<dbReference type="PANTHER" id="PTHR34988:SF1">
    <property type="entry name" value="DNA-BINDING PROTEIN"/>
    <property type="match status" value="1"/>
</dbReference>
<dbReference type="Gene3D" id="3.30.1330.80">
    <property type="entry name" value="Hypothetical protein, similar to alpha- acetolactate decarboxylase, domain 2"/>
    <property type="match status" value="1"/>
</dbReference>
<dbReference type="InterPro" id="IPR025707">
    <property type="entry name" value="DNA_bp_PD1"/>
</dbReference>
<feature type="domain" description="PPC" evidence="1">
    <location>
        <begin position="6"/>
        <end position="141"/>
    </location>
</feature>
<dbReference type="PANTHER" id="PTHR34988">
    <property type="entry name" value="PROTEIN, PUTATIVE-RELATED"/>
    <property type="match status" value="1"/>
</dbReference>
<accession>A0A645AZG2</accession>
<protein>
    <recommendedName>
        <fullName evidence="1">PPC domain-containing protein</fullName>
    </recommendedName>
</protein>
<gene>
    <name evidence="2" type="ORF">SDC9_101687</name>
</gene>
<dbReference type="InterPro" id="IPR005175">
    <property type="entry name" value="PPC_dom"/>
</dbReference>
<dbReference type="EMBL" id="VSSQ01015018">
    <property type="protein sequence ID" value="MPM54904.1"/>
    <property type="molecule type" value="Genomic_DNA"/>
</dbReference>
<dbReference type="PROSITE" id="PS51742">
    <property type="entry name" value="PPC"/>
    <property type="match status" value="1"/>
</dbReference>
<dbReference type="CDD" id="cd11378">
    <property type="entry name" value="DUF296"/>
    <property type="match status" value="1"/>
</dbReference>
<dbReference type="SUPFAM" id="SSF117856">
    <property type="entry name" value="AF0104/ALDC/Ptd012-like"/>
    <property type="match status" value="1"/>
</dbReference>
<sequence length="141" mass="14767">MKSAAFAPEHVLVVRLERGEEIVASVLALAKQYGIRAGSVSGIGAISGAVLGFFNPATKVYREISYAEPLEILSLSGNLSTKDGAPYAHLHASLGKETGEAIGGHLVSARVSATAELIVQPLNGALERQFSEEIGLNLLKI</sequence>
<dbReference type="AlphaFoldDB" id="A0A645AZG2"/>
<proteinExistence type="predicted"/>
<evidence type="ECO:0000313" key="2">
    <source>
        <dbReference type="EMBL" id="MPM54904.1"/>
    </source>
</evidence>
<name>A0A645AZG2_9ZZZZ</name>
<dbReference type="Pfam" id="PF03479">
    <property type="entry name" value="PCC"/>
    <property type="match status" value="1"/>
</dbReference>
<dbReference type="PIRSF" id="PIRSF016702">
    <property type="entry name" value="DNA_bp_PD1"/>
    <property type="match status" value="1"/>
</dbReference>
<organism evidence="2">
    <name type="scientific">bioreactor metagenome</name>
    <dbReference type="NCBI Taxonomy" id="1076179"/>
    <lineage>
        <taxon>unclassified sequences</taxon>
        <taxon>metagenomes</taxon>
        <taxon>ecological metagenomes</taxon>
    </lineage>
</organism>